<keyword evidence="6" id="KW-1185">Reference proteome</keyword>
<dbReference type="Pfam" id="PF01408">
    <property type="entry name" value="GFO_IDH_MocA"/>
    <property type="match status" value="1"/>
</dbReference>
<dbReference type="Gene3D" id="3.30.360.10">
    <property type="entry name" value="Dihydrodipicolinate Reductase, domain 2"/>
    <property type="match status" value="1"/>
</dbReference>
<comment type="caution">
    <text evidence="5">The sequence shown here is derived from an EMBL/GenBank/DDBJ whole genome shotgun (WGS) entry which is preliminary data.</text>
</comment>
<evidence type="ECO:0000259" key="4">
    <source>
        <dbReference type="Pfam" id="PF22725"/>
    </source>
</evidence>
<dbReference type="Proteomes" id="UP001286313">
    <property type="component" value="Unassembled WGS sequence"/>
</dbReference>
<dbReference type="PANTHER" id="PTHR42840:SF3">
    <property type="entry name" value="BINDING ROSSMANN FOLD OXIDOREDUCTASE, PUTATIVE (AFU_ORTHOLOGUE AFUA_2G10240)-RELATED"/>
    <property type="match status" value="1"/>
</dbReference>
<evidence type="ECO:0000256" key="2">
    <source>
        <dbReference type="ARBA" id="ARBA00023002"/>
    </source>
</evidence>
<dbReference type="Gene3D" id="3.40.50.720">
    <property type="entry name" value="NAD(P)-binding Rossmann-like Domain"/>
    <property type="match status" value="1"/>
</dbReference>
<accession>A0AAE1EKG1</accession>
<feature type="domain" description="GFO/IDH/MocA-like oxidoreductase" evidence="4">
    <location>
        <begin position="184"/>
        <end position="303"/>
    </location>
</feature>
<dbReference type="GO" id="GO:0016491">
    <property type="term" value="F:oxidoreductase activity"/>
    <property type="evidence" value="ECO:0007669"/>
    <property type="project" value="UniProtKB-KW"/>
</dbReference>
<dbReference type="GO" id="GO:0006740">
    <property type="term" value="P:NADPH regeneration"/>
    <property type="evidence" value="ECO:0007669"/>
    <property type="project" value="TreeGrafter"/>
</dbReference>
<evidence type="ECO:0000259" key="3">
    <source>
        <dbReference type="Pfam" id="PF01408"/>
    </source>
</evidence>
<reference evidence="5" key="1">
    <citation type="submission" date="2023-10" db="EMBL/GenBank/DDBJ databases">
        <title>Genome assemblies of two species of porcelain crab, Petrolisthes cinctipes and Petrolisthes manimaculis (Anomura: Porcellanidae).</title>
        <authorList>
            <person name="Angst P."/>
        </authorList>
    </citation>
    <scope>NUCLEOTIDE SEQUENCE</scope>
    <source>
        <strain evidence="5">PB745_01</strain>
        <tissue evidence="5">Gill</tissue>
    </source>
</reference>
<dbReference type="InterPro" id="IPR055170">
    <property type="entry name" value="GFO_IDH_MocA-like_dom"/>
</dbReference>
<protein>
    <recommendedName>
        <fullName evidence="7">Oxidoreductase</fullName>
    </recommendedName>
</protein>
<dbReference type="Pfam" id="PF22725">
    <property type="entry name" value="GFO_IDH_MocA_C3"/>
    <property type="match status" value="1"/>
</dbReference>
<dbReference type="SUPFAM" id="SSF55347">
    <property type="entry name" value="Glyceraldehyde-3-phosphate dehydrogenase-like, C-terminal domain"/>
    <property type="match status" value="1"/>
</dbReference>
<evidence type="ECO:0000256" key="1">
    <source>
        <dbReference type="ARBA" id="ARBA00010928"/>
    </source>
</evidence>
<comment type="similarity">
    <text evidence="1">Belongs to the Gfo/Idh/MocA family.</text>
</comment>
<dbReference type="SUPFAM" id="SSF51735">
    <property type="entry name" value="NAD(P)-binding Rossmann-fold domains"/>
    <property type="match status" value="1"/>
</dbReference>
<evidence type="ECO:0000313" key="6">
    <source>
        <dbReference type="Proteomes" id="UP001286313"/>
    </source>
</evidence>
<organism evidence="5 6">
    <name type="scientific">Petrolisthes cinctipes</name>
    <name type="common">Flat porcelain crab</name>
    <dbReference type="NCBI Taxonomy" id="88211"/>
    <lineage>
        <taxon>Eukaryota</taxon>
        <taxon>Metazoa</taxon>
        <taxon>Ecdysozoa</taxon>
        <taxon>Arthropoda</taxon>
        <taxon>Crustacea</taxon>
        <taxon>Multicrustacea</taxon>
        <taxon>Malacostraca</taxon>
        <taxon>Eumalacostraca</taxon>
        <taxon>Eucarida</taxon>
        <taxon>Decapoda</taxon>
        <taxon>Pleocyemata</taxon>
        <taxon>Anomura</taxon>
        <taxon>Galatheoidea</taxon>
        <taxon>Porcellanidae</taxon>
        <taxon>Petrolisthes</taxon>
    </lineage>
</organism>
<dbReference type="InterPro" id="IPR000683">
    <property type="entry name" value="Gfo/Idh/MocA-like_OxRdtase_N"/>
</dbReference>
<dbReference type="EMBL" id="JAWQEG010006308">
    <property type="protein sequence ID" value="KAK3855208.1"/>
    <property type="molecule type" value="Genomic_DNA"/>
</dbReference>
<dbReference type="InterPro" id="IPR036291">
    <property type="entry name" value="NAD(P)-bd_dom_sf"/>
</dbReference>
<dbReference type="PANTHER" id="PTHR42840">
    <property type="entry name" value="NAD(P)-BINDING ROSSMANN-FOLD SUPERFAMILY PROTEIN-RELATED"/>
    <property type="match status" value="1"/>
</dbReference>
<dbReference type="GO" id="GO:0000166">
    <property type="term" value="F:nucleotide binding"/>
    <property type="evidence" value="ECO:0007669"/>
    <property type="project" value="InterPro"/>
</dbReference>
<evidence type="ECO:0008006" key="7">
    <source>
        <dbReference type="Google" id="ProtNLM"/>
    </source>
</evidence>
<dbReference type="GO" id="GO:0005737">
    <property type="term" value="C:cytoplasm"/>
    <property type="evidence" value="ECO:0007669"/>
    <property type="project" value="TreeGrafter"/>
</dbReference>
<sequence length="386" mass="43380">MTTVKFATCSPYKQTKQQHHITDFKHKEFLVGSGQDKHVKTYNKEVPEDLKVINVALFALGRAGSIHLTNVMKNSRLNIKYLVESDRGKLERVQKEWRLPDSVLLSPHQDQKVFSDPSVHGIIIATPTYLHKDLVTRGLKAKKAVFCEKPIADDLEDTRMCYQLAKEMNQPLLCAFNRRFDPSFSQLRRKVQDGEVGQVHLVKTVARDSPVPSIEYIKVSGGIFHDCAVHDIDLVCWVLGEYPTHVFASAFAFIPEIAAVNDHDTVGFTMKFASGTISMTDISRNAVYGYDQRLEVFGPKGMVSCSNERPYPLVTSTVHGQSEPPLLYSFPSRYYQSYINELDHFCDVIQGLSDLSIPGDNTLKITRIASALAESAATGQMVEIMY</sequence>
<keyword evidence="2" id="KW-0560">Oxidoreductase</keyword>
<feature type="domain" description="Gfo/Idh/MocA-like oxidoreductase N-terminal" evidence="3">
    <location>
        <begin position="53"/>
        <end position="172"/>
    </location>
</feature>
<gene>
    <name evidence="5" type="ORF">Pcinc_038376</name>
</gene>
<dbReference type="AlphaFoldDB" id="A0AAE1EKG1"/>
<evidence type="ECO:0000313" key="5">
    <source>
        <dbReference type="EMBL" id="KAK3855208.1"/>
    </source>
</evidence>
<proteinExistence type="inferred from homology"/>
<name>A0AAE1EKG1_PETCI</name>